<evidence type="ECO:0000259" key="5">
    <source>
        <dbReference type="PROSITE" id="PS51379"/>
    </source>
</evidence>
<dbReference type="InterPro" id="IPR050572">
    <property type="entry name" value="Fe-S_Ferredoxin"/>
</dbReference>
<evidence type="ECO:0000256" key="1">
    <source>
        <dbReference type="ARBA" id="ARBA00022485"/>
    </source>
</evidence>
<evidence type="ECO:0000256" key="2">
    <source>
        <dbReference type="ARBA" id="ARBA00022723"/>
    </source>
</evidence>
<keyword evidence="3" id="KW-0408">Iron</keyword>
<evidence type="ECO:0000313" key="6">
    <source>
        <dbReference type="EMBL" id="BAF59029.1"/>
    </source>
</evidence>
<dbReference type="PANTHER" id="PTHR43687:SF4">
    <property type="entry name" value="BLR5484 PROTEIN"/>
    <property type="match status" value="1"/>
</dbReference>
<dbReference type="GO" id="GO:0051539">
    <property type="term" value="F:4 iron, 4 sulfur cluster binding"/>
    <property type="evidence" value="ECO:0007669"/>
    <property type="project" value="UniProtKB-KW"/>
</dbReference>
<dbReference type="PROSITE" id="PS00198">
    <property type="entry name" value="4FE4S_FER_1"/>
    <property type="match status" value="1"/>
</dbReference>
<name>A5D3Y6_PELTS</name>
<keyword evidence="1" id="KW-0004">4Fe-4S</keyword>
<keyword evidence="4" id="KW-0411">Iron-sulfur</keyword>
<dbReference type="EMBL" id="AP009389">
    <property type="protein sequence ID" value="BAF59029.1"/>
    <property type="molecule type" value="Genomic_DNA"/>
</dbReference>
<feature type="domain" description="4Fe-4S ferredoxin-type" evidence="5">
    <location>
        <begin position="45"/>
        <end position="74"/>
    </location>
</feature>
<keyword evidence="2" id="KW-0479">Metal-binding</keyword>
<dbReference type="InterPro" id="IPR017900">
    <property type="entry name" value="4Fe4S_Fe_S_CS"/>
</dbReference>
<dbReference type="HOGENOM" id="CLU_139698_5_3_9"/>
<dbReference type="Pfam" id="PF13237">
    <property type="entry name" value="Fer4_10"/>
    <property type="match status" value="1"/>
</dbReference>
<dbReference type="PANTHER" id="PTHR43687">
    <property type="entry name" value="ADENYLYLSULFATE REDUCTASE, BETA SUBUNIT"/>
    <property type="match status" value="1"/>
</dbReference>
<dbReference type="eggNOG" id="COG4231">
    <property type="taxonomic scope" value="Bacteria"/>
</dbReference>
<dbReference type="InterPro" id="IPR017896">
    <property type="entry name" value="4Fe4S_Fe-S-bd"/>
</dbReference>
<dbReference type="Gene3D" id="3.30.70.20">
    <property type="match status" value="1"/>
</dbReference>
<keyword evidence="7" id="KW-1185">Reference proteome</keyword>
<evidence type="ECO:0000256" key="3">
    <source>
        <dbReference type="ARBA" id="ARBA00023004"/>
    </source>
</evidence>
<reference evidence="7" key="1">
    <citation type="journal article" date="2008" name="Genome Res.">
        <title>The genome of Pelotomaculum thermopropionicum reveals niche-associated evolution in anaerobic microbiota.</title>
        <authorList>
            <person name="Kosaka T."/>
            <person name="Kato S."/>
            <person name="Shimoyama T."/>
            <person name="Ishii S."/>
            <person name="Abe T."/>
            <person name="Watanabe K."/>
        </authorList>
    </citation>
    <scope>NUCLEOTIDE SEQUENCE [LARGE SCALE GENOMIC DNA]</scope>
    <source>
        <strain evidence="7">DSM 13744 / JCM 10971 / SI</strain>
    </source>
</reference>
<dbReference type="PROSITE" id="PS51379">
    <property type="entry name" value="4FE4S_FER_2"/>
    <property type="match status" value="2"/>
</dbReference>
<dbReference type="KEGG" id="pth:PTH_0848"/>
<feature type="domain" description="4Fe-4S ferredoxin-type" evidence="5">
    <location>
        <begin position="15"/>
        <end position="43"/>
    </location>
</feature>
<dbReference type="STRING" id="370438.PTH_0848"/>
<proteinExistence type="predicted"/>
<dbReference type="Proteomes" id="UP000006556">
    <property type="component" value="Chromosome"/>
</dbReference>
<sequence length="77" mass="8030">MAAMAETVSSSTKKKAIVINKNWCKGCGICASLCSRVLAMDSTGKAVAVNPYLCTGCRVCESHCPDFAISIGVEGIE</sequence>
<evidence type="ECO:0000256" key="4">
    <source>
        <dbReference type="ARBA" id="ARBA00023014"/>
    </source>
</evidence>
<organism evidence="6 7">
    <name type="scientific">Pelotomaculum thermopropionicum (strain DSM 13744 / JCM 10971 / SI)</name>
    <dbReference type="NCBI Taxonomy" id="370438"/>
    <lineage>
        <taxon>Bacteria</taxon>
        <taxon>Bacillati</taxon>
        <taxon>Bacillota</taxon>
        <taxon>Clostridia</taxon>
        <taxon>Eubacteriales</taxon>
        <taxon>Desulfotomaculaceae</taxon>
        <taxon>Pelotomaculum</taxon>
    </lineage>
</organism>
<dbReference type="SUPFAM" id="SSF54862">
    <property type="entry name" value="4Fe-4S ferredoxins"/>
    <property type="match status" value="1"/>
</dbReference>
<protein>
    <submittedName>
        <fullName evidence="6">Ferredoxin</fullName>
    </submittedName>
</protein>
<dbReference type="GO" id="GO:0046872">
    <property type="term" value="F:metal ion binding"/>
    <property type="evidence" value="ECO:0007669"/>
    <property type="project" value="UniProtKB-KW"/>
</dbReference>
<accession>A5D3Y6</accession>
<gene>
    <name evidence="6" type="ordered locus">PTH_0848</name>
</gene>
<dbReference type="AlphaFoldDB" id="A5D3Y6"/>
<evidence type="ECO:0000313" key="7">
    <source>
        <dbReference type="Proteomes" id="UP000006556"/>
    </source>
</evidence>